<dbReference type="GO" id="GO:0005634">
    <property type="term" value="C:nucleus"/>
    <property type="evidence" value="ECO:0007669"/>
    <property type="project" value="TreeGrafter"/>
</dbReference>
<keyword evidence="7" id="KW-1185">Reference proteome</keyword>
<sequence length="98" mass="11098">MRMSTTSEDTLDFKEAHGTRKSEVWSFYIKSPTDEGKVVSECKYCQKVYIAGSSHGTSNMRRHLRSQCPSRNSPEDLALASILQGTDDSTREQMEAFE</sequence>
<dbReference type="GO" id="GO:0008270">
    <property type="term" value="F:zinc ion binding"/>
    <property type="evidence" value="ECO:0007669"/>
    <property type="project" value="UniProtKB-KW"/>
</dbReference>
<dbReference type="InterPro" id="IPR003656">
    <property type="entry name" value="Znf_BED"/>
</dbReference>
<dbReference type="SUPFAM" id="SSF57667">
    <property type="entry name" value="beta-beta-alpha zinc fingers"/>
    <property type="match status" value="1"/>
</dbReference>
<dbReference type="EMBL" id="JAVXUP010000918">
    <property type="protein sequence ID" value="KAK3018760.1"/>
    <property type="molecule type" value="Genomic_DNA"/>
</dbReference>
<dbReference type="GO" id="GO:1990837">
    <property type="term" value="F:sequence-specific double-stranded DNA binding"/>
    <property type="evidence" value="ECO:0007669"/>
    <property type="project" value="TreeGrafter"/>
</dbReference>
<dbReference type="PANTHER" id="PTHR34396">
    <property type="entry name" value="OS03G0264950 PROTEIN-RELATED"/>
    <property type="match status" value="1"/>
</dbReference>
<organism evidence="6 7">
    <name type="scientific">Escallonia herrerae</name>
    <dbReference type="NCBI Taxonomy" id="1293975"/>
    <lineage>
        <taxon>Eukaryota</taxon>
        <taxon>Viridiplantae</taxon>
        <taxon>Streptophyta</taxon>
        <taxon>Embryophyta</taxon>
        <taxon>Tracheophyta</taxon>
        <taxon>Spermatophyta</taxon>
        <taxon>Magnoliopsida</taxon>
        <taxon>eudicotyledons</taxon>
        <taxon>Gunneridae</taxon>
        <taxon>Pentapetalae</taxon>
        <taxon>asterids</taxon>
        <taxon>campanulids</taxon>
        <taxon>Escalloniales</taxon>
        <taxon>Escalloniaceae</taxon>
        <taxon>Escallonia</taxon>
    </lineage>
</organism>
<dbReference type="SMART" id="SM00614">
    <property type="entry name" value="ZnF_BED"/>
    <property type="match status" value="1"/>
</dbReference>
<protein>
    <recommendedName>
        <fullName evidence="5">BED-type domain-containing protein</fullName>
    </recommendedName>
</protein>
<evidence type="ECO:0000313" key="7">
    <source>
        <dbReference type="Proteomes" id="UP001188597"/>
    </source>
</evidence>
<evidence type="ECO:0000259" key="5">
    <source>
        <dbReference type="PROSITE" id="PS50808"/>
    </source>
</evidence>
<comment type="caution">
    <text evidence="6">The sequence shown here is derived from an EMBL/GenBank/DDBJ whole genome shotgun (WGS) entry which is preliminary data.</text>
</comment>
<dbReference type="AlphaFoldDB" id="A0AA88W2I4"/>
<accession>A0AA88W2I4</accession>
<evidence type="ECO:0000256" key="4">
    <source>
        <dbReference type="PROSITE-ProRule" id="PRU00027"/>
    </source>
</evidence>
<dbReference type="PANTHER" id="PTHR34396:SF25">
    <property type="entry name" value="BOUNDARY ELEMENT ASSOCIATED FACTOR"/>
    <property type="match status" value="1"/>
</dbReference>
<evidence type="ECO:0000256" key="1">
    <source>
        <dbReference type="ARBA" id="ARBA00022723"/>
    </source>
</evidence>
<proteinExistence type="predicted"/>
<evidence type="ECO:0000313" key="6">
    <source>
        <dbReference type="EMBL" id="KAK3018760.1"/>
    </source>
</evidence>
<dbReference type="GO" id="GO:0006357">
    <property type="term" value="P:regulation of transcription by RNA polymerase II"/>
    <property type="evidence" value="ECO:0007669"/>
    <property type="project" value="TreeGrafter"/>
</dbReference>
<evidence type="ECO:0000256" key="3">
    <source>
        <dbReference type="ARBA" id="ARBA00022833"/>
    </source>
</evidence>
<dbReference type="InterPro" id="IPR036236">
    <property type="entry name" value="Znf_C2H2_sf"/>
</dbReference>
<dbReference type="Proteomes" id="UP001188597">
    <property type="component" value="Unassembled WGS sequence"/>
</dbReference>
<evidence type="ECO:0000256" key="2">
    <source>
        <dbReference type="ARBA" id="ARBA00022771"/>
    </source>
</evidence>
<dbReference type="PROSITE" id="PS50808">
    <property type="entry name" value="ZF_BED"/>
    <property type="match status" value="1"/>
</dbReference>
<reference evidence="6" key="1">
    <citation type="submission" date="2022-12" db="EMBL/GenBank/DDBJ databases">
        <title>Draft genome assemblies for two species of Escallonia (Escalloniales).</title>
        <authorList>
            <person name="Chanderbali A."/>
            <person name="Dervinis C."/>
            <person name="Anghel I."/>
            <person name="Soltis D."/>
            <person name="Soltis P."/>
            <person name="Zapata F."/>
        </authorList>
    </citation>
    <scope>NUCLEOTIDE SEQUENCE</scope>
    <source>
        <strain evidence="6">UCBG64.0493</strain>
        <tissue evidence="6">Leaf</tissue>
    </source>
</reference>
<feature type="domain" description="BED-type" evidence="5">
    <location>
        <begin position="19"/>
        <end position="75"/>
    </location>
</feature>
<keyword evidence="3" id="KW-0862">Zinc</keyword>
<gene>
    <name evidence="6" type="ORF">RJ639_003307</name>
</gene>
<dbReference type="InterPro" id="IPR053031">
    <property type="entry name" value="Cuticle_assoc_protein"/>
</dbReference>
<dbReference type="Pfam" id="PF02892">
    <property type="entry name" value="zf-BED"/>
    <property type="match status" value="1"/>
</dbReference>
<keyword evidence="1" id="KW-0479">Metal-binding</keyword>
<name>A0AA88W2I4_9ASTE</name>
<keyword evidence="2 4" id="KW-0863">Zinc-finger</keyword>